<dbReference type="InterPro" id="IPR051450">
    <property type="entry name" value="Gfo/Idh/MocA_Oxidoreductases"/>
</dbReference>
<dbReference type="InterPro" id="IPR000683">
    <property type="entry name" value="Gfo/Idh/MocA-like_OxRdtase_N"/>
</dbReference>
<dbReference type="InterPro" id="IPR055170">
    <property type="entry name" value="GFO_IDH_MocA-like_dom"/>
</dbReference>
<reference evidence="3 4" key="1">
    <citation type="submission" date="2021-03" db="EMBL/GenBank/DDBJ databases">
        <title>Genomic Encyclopedia of Type Strains, Phase IV (KMG-IV): sequencing the most valuable type-strain genomes for metagenomic binning, comparative biology and taxonomic classification.</title>
        <authorList>
            <person name="Goeker M."/>
        </authorList>
    </citation>
    <scope>NUCLEOTIDE SEQUENCE [LARGE SCALE GENOMIC DNA]</scope>
    <source>
        <strain evidence="3 4">DSM 26048</strain>
    </source>
</reference>
<dbReference type="Pfam" id="PF01408">
    <property type="entry name" value="GFO_IDH_MocA"/>
    <property type="match status" value="1"/>
</dbReference>
<sequence length="336" mass="37144">MVKIGLIGAGFMGTTHALCYEALNGKSDFQVTAVADVDLKRAQELAAKFGAAVFASGEALIESADVDTVDICLPTYLHTAHALQAMKKGLNVLVEKPVCLNEEEAAELLKTQSETGVQVMVGQCLRFWTEYQYLKELVDNQTYGELLTGVFTRVSPRPGWAWDEWLHDINRSGSVALDLHVHDVDFVRYLLGSPDKITSQTAERGNTIEHIFSQYHYPGKLVSLEASWDYPGSFPFEMAYRVKFKEATVVFSSAKSPSLSIYKNDGEVLVPELKSDLEQQAGDTGGNISSLGGYINEIQYFLDRLSNNQTIENATLEDGIESMKLVLEEIRAAKQA</sequence>
<dbReference type="InterPro" id="IPR036291">
    <property type="entry name" value="NAD(P)-bd_dom_sf"/>
</dbReference>
<dbReference type="Gene3D" id="3.40.50.720">
    <property type="entry name" value="NAD(P)-binding Rossmann-like Domain"/>
    <property type="match status" value="1"/>
</dbReference>
<protein>
    <submittedName>
        <fullName evidence="3">Dehydrogenase</fullName>
    </submittedName>
</protein>
<name>A0ABS4J0Q3_9BACL</name>
<dbReference type="PANTHER" id="PTHR43377:SF1">
    <property type="entry name" value="BILIVERDIN REDUCTASE A"/>
    <property type="match status" value="1"/>
</dbReference>
<evidence type="ECO:0000259" key="1">
    <source>
        <dbReference type="Pfam" id="PF01408"/>
    </source>
</evidence>
<keyword evidence="4" id="KW-1185">Reference proteome</keyword>
<dbReference type="SUPFAM" id="SSF55347">
    <property type="entry name" value="Glyceraldehyde-3-phosphate dehydrogenase-like, C-terminal domain"/>
    <property type="match status" value="1"/>
</dbReference>
<dbReference type="RefSeq" id="WP_209973265.1">
    <property type="nucleotide sequence ID" value="NZ_JAGGLB010000013.1"/>
</dbReference>
<evidence type="ECO:0000259" key="2">
    <source>
        <dbReference type="Pfam" id="PF22725"/>
    </source>
</evidence>
<evidence type="ECO:0000313" key="4">
    <source>
        <dbReference type="Proteomes" id="UP001519287"/>
    </source>
</evidence>
<dbReference type="EMBL" id="JAGGLB010000013">
    <property type="protein sequence ID" value="MBP1992339.1"/>
    <property type="molecule type" value="Genomic_DNA"/>
</dbReference>
<dbReference type="PANTHER" id="PTHR43377">
    <property type="entry name" value="BILIVERDIN REDUCTASE A"/>
    <property type="match status" value="1"/>
</dbReference>
<accession>A0ABS4J0Q3</accession>
<dbReference type="SUPFAM" id="SSF51735">
    <property type="entry name" value="NAD(P)-binding Rossmann-fold domains"/>
    <property type="match status" value="1"/>
</dbReference>
<dbReference type="Gene3D" id="3.30.360.10">
    <property type="entry name" value="Dihydrodipicolinate Reductase, domain 2"/>
    <property type="match status" value="1"/>
</dbReference>
<comment type="caution">
    <text evidence="3">The sequence shown here is derived from an EMBL/GenBank/DDBJ whole genome shotgun (WGS) entry which is preliminary data.</text>
</comment>
<dbReference type="Proteomes" id="UP001519287">
    <property type="component" value="Unassembled WGS sequence"/>
</dbReference>
<organism evidence="3 4">
    <name type="scientific">Paenibacillus eucommiae</name>
    <dbReference type="NCBI Taxonomy" id="1355755"/>
    <lineage>
        <taxon>Bacteria</taxon>
        <taxon>Bacillati</taxon>
        <taxon>Bacillota</taxon>
        <taxon>Bacilli</taxon>
        <taxon>Bacillales</taxon>
        <taxon>Paenibacillaceae</taxon>
        <taxon>Paenibacillus</taxon>
    </lineage>
</organism>
<evidence type="ECO:0000313" key="3">
    <source>
        <dbReference type="EMBL" id="MBP1992339.1"/>
    </source>
</evidence>
<feature type="domain" description="Gfo/Idh/MocA-like oxidoreductase N-terminal" evidence="1">
    <location>
        <begin position="2"/>
        <end position="122"/>
    </location>
</feature>
<dbReference type="Pfam" id="PF22725">
    <property type="entry name" value="GFO_IDH_MocA_C3"/>
    <property type="match status" value="1"/>
</dbReference>
<gene>
    <name evidence="3" type="ORF">J2Z66_003947</name>
</gene>
<feature type="domain" description="GFO/IDH/MocA-like oxidoreductase" evidence="2">
    <location>
        <begin position="131"/>
        <end position="244"/>
    </location>
</feature>
<proteinExistence type="predicted"/>